<dbReference type="Pfam" id="PF02518">
    <property type="entry name" value="HATPase_c"/>
    <property type="match status" value="1"/>
</dbReference>
<evidence type="ECO:0000259" key="8">
    <source>
        <dbReference type="PROSITE" id="PS50109"/>
    </source>
</evidence>
<dbReference type="InterPro" id="IPR004358">
    <property type="entry name" value="Sig_transdc_His_kin-like_C"/>
</dbReference>
<dbReference type="SUPFAM" id="SSF55874">
    <property type="entry name" value="ATPase domain of HSP90 chaperone/DNA topoisomerase II/histidine kinase"/>
    <property type="match status" value="1"/>
</dbReference>
<evidence type="ECO:0000313" key="10">
    <source>
        <dbReference type="Proteomes" id="UP000587760"/>
    </source>
</evidence>
<evidence type="ECO:0000256" key="3">
    <source>
        <dbReference type="ARBA" id="ARBA00012438"/>
    </source>
</evidence>
<comment type="subcellular location">
    <subcellularLocation>
        <location evidence="2">Membrane</location>
        <topology evidence="2">Multi-pass membrane protein</topology>
    </subcellularLocation>
</comment>
<evidence type="ECO:0000256" key="4">
    <source>
        <dbReference type="ARBA" id="ARBA00022553"/>
    </source>
</evidence>
<dbReference type="PANTHER" id="PTHR45528">
    <property type="entry name" value="SENSOR HISTIDINE KINASE CPXA"/>
    <property type="match status" value="1"/>
</dbReference>
<keyword evidence="10" id="KW-1185">Reference proteome</keyword>
<protein>
    <recommendedName>
        <fullName evidence="3">histidine kinase</fullName>
        <ecNumber evidence="3">2.7.13.3</ecNumber>
    </recommendedName>
</protein>
<evidence type="ECO:0000256" key="2">
    <source>
        <dbReference type="ARBA" id="ARBA00004141"/>
    </source>
</evidence>
<dbReference type="PRINTS" id="PR00344">
    <property type="entry name" value="BCTRLSENSOR"/>
</dbReference>
<evidence type="ECO:0000256" key="5">
    <source>
        <dbReference type="ARBA" id="ARBA00022679"/>
    </source>
</evidence>
<dbReference type="InterPro" id="IPR036890">
    <property type="entry name" value="HATPase_C_sf"/>
</dbReference>
<evidence type="ECO:0000256" key="7">
    <source>
        <dbReference type="ARBA" id="ARBA00023136"/>
    </source>
</evidence>
<keyword evidence="5" id="KW-0808">Transferase</keyword>
<dbReference type="PROSITE" id="PS50109">
    <property type="entry name" value="HIS_KIN"/>
    <property type="match status" value="1"/>
</dbReference>
<name>A0A841R8Y0_9SPIO</name>
<keyword evidence="7" id="KW-0472">Membrane</keyword>
<dbReference type="PANTHER" id="PTHR45528:SF8">
    <property type="entry name" value="HISTIDINE KINASE"/>
    <property type="match status" value="1"/>
</dbReference>
<dbReference type="EC" id="2.7.13.3" evidence="3"/>
<comment type="catalytic activity">
    <reaction evidence="1">
        <text>ATP + protein L-histidine = ADP + protein N-phospho-L-histidine.</text>
        <dbReference type="EC" id="2.7.13.3"/>
    </reaction>
</comment>
<dbReference type="InterPro" id="IPR003594">
    <property type="entry name" value="HATPase_dom"/>
</dbReference>
<keyword evidence="6 9" id="KW-0418">Kinase</keyword>
<reference evidence="9 10" key="1">
    <citation type="submission" date="2020-08" db="EMBL/GenBank/DDBJ databases">
        <title>Genomic Encyclopedia of Type Strains, Phase IV (KMG-IV): sequencing the most valuable type-strain genomes for metagenomic binning, comparative biology and taxonomic classification.</title>
        <authorList>
            <person name="Goeker M."/>
        </authorList>
    </citation>
    <scope>NUCLEOTIDE SEQUENCE [LARGE SCALE GENOMIC DNA]</scope>
    <source>
        <strain evidence="9 10">DSM 2461</strain>
    </source>
</reference>
<dbReference type="GO" id="GO:0005886">
    <property type="term" value="C:plasma membrane"/>
    <property type="evidence" value="ECO:0007669"/>
    <property type="project" value="TreeGrafter"/>
</dbReference>
<accession>A0A841R8Y0</accession>
<evidence type="ECO:0000256" key="1">
    <source>
        <dbReference type="ARBA" id="ARBA00000085"/>
    </source>
</evidence>
<keyword evidence="4" id="KW-0597">Phosphoprotein</keyword>
<organism evidence="9 10">
    <name type="scientific">Spirochaeta isovalerica</name>
    <dbReference type="NCBI Taxonomy" id="150"/>
    <lineage>
        <taxon>Bacteria</taxon>
        <taxon>Pseudomonadati</taxon>
        <taxon>Spirochaetota</taxon>
        <taxon>Spirochaetia</taxon>
        <taxon>Spirochaetales</taxon>
        <taxon>Spirochaetaceae</taxon>
        <taxon>Spirochaeta</taxon>
    </lineage>
</organism>
<proteinExistence type="predicted"/>
<gene>
    <name evidence="9" type="ORF">HNR50_001295</name>
</gene>
<evidence type="ECO:0000256" key="6">
    <source>
        <dbReference type="ARBA" id="ARBA00022777"/>
    </source>
</evidence>
<dbReference type="Gene3D" id="3.30.565.10">
    <property type="entry name" value="Histidine kinase-like ATPase, C-terminal domain"/>
    <property type="match status" value="1"/>
</dbReference>
<dbReference type="InterPro" id="IPR005467">
    <property type="entry name" value="His_kinase_dom"/>
</dbReference>
<feature type="domain" description="Histidine kinase" evidence="8">
    <location>
        <begin position="98"/>
        <end position="274"/>
    </location>
</feature>
<sequence>MFLALVSIILLAADFSLLWKIPIEIVLLLIVCILHFRSYGIQGKTQTQKAKDRVSTAVIGLLHSTNGISSLQAYNSLIRDNLDDKEKALEILDHESVIIDEYADKVKSIVSDLSESFRTEREKIDISQLTRRSAEFVRLKRIRDRKIPLNLSIPDQPVYASVYPSLLKTAVENILENSYNALLEADVPDSHISIAVENKAEEVSIIIKDNGNGFSGFDGVIPPEFIKPGRSLRKDGNGLGLYVAVQSVKECGGSLEIISKNDGLTSVITLPGTE</sequence>
<dbReference type="GO" id="GO:0000155">
    <property type="term" value="F:phosphorelay sensor kinase activity"/>
    <property type="evidence" value="ECO:0007669"/>
    <property type="project" value="TreeGrafter"/>
</dbReference>
<dbReference type="Proteomes" id="UP000587760">
    <property type="component" value="Unassembled WGS sequence"/>
</dbReference>
<dbReference type="InterPro" id="IPR050398">
    <property type="entry name" value="HssS/ArlS-like"/>
</dbReference>
<comment type="caution">
    <text evidence="9">The sequence shown here is derived from an EMBL/GenBank/DDBJ whole genome shotgun (WGS) entry which is preliminary data.</text>
</comment>
<evidence type="ECO:0000313" key="9">
    <source>
        <dbReference type="EMBL" id="MBB6479637.1"/>
    </source>
</evidence>
<dbReference type="SMART" id="SM00387">
    <property type="entry name" value="HATPase_c"/>
    <property type="match status" value="1"/>
</dbReference>
<dbReference type="AlphaFoldDB" id="A0A841R8Y0"/>
<dbReference type="RefSeq" id="WP_184745052.1">
    <property type="nucleotide sequence ID" value="NZ_JACHGJ010000002.1"/>
</dbReference>
<dbReference type="EMBL" id="JACHGJ010000002">
    <property type="protein sequence ID" value="MBB6479637.1"/>
    <property type="molecule type" value="Genomic_DNA"/>
</dbReference>